<accession>A0A3D8PV56</accession>
<evidence type="ECO:0000313" key="3">
    <source>
        <dbReference type="Proteomes" id="UP000257143"/>
    </source>
</evidence>
<dbReference type="AlphaFoldDB" id="A0A3D8PV56"/>
<dbReference type="Pfam" id="PF10112">
    <property type="entry name" value="Halogen_Hydrol"/>
    <property type="match status" value="1"/>
</dbReference>
<gene>
    <name evidence="2" type="ORF">CWR48_06775</name>
</gene>
<keyword evidence="1" id="KW-0812">Transmembrane</keyword>
<organism evidence="2 3">
    <name type="scientific">Oceanobacillus arenosus</name>
    <dbReference type="NCBI Taxonomy" id="1229153"/>
    <lineage>
        <taxon>Bacteria</taxon>
        <taxon>Bacillati</taxon>
        <taxon>Bacillota</taxon>
        <taxon>Bacilli</taxon>
        <taxon>Bacillales</taxon>
        <taxon>Bacillaceae</taxon>
        <taxon>Oceanobacillus</taxon>
    </lineage>
</organism>
<proteinExistence type="predicted"/>
<sequence>MNLIKGVISGAIGAILFILFLFVLDAGTIISIIIGIISFLATLLIFHSLTSKTVEEETQLATSSFYLNILNEGHAKLATIKNEVTNIQKDSIRTQANELLRICDQIFKELEENLQDIQTVRQFFTYYLDALHTILKKYNQISRNELRGNDIEKMEERVAQNLELLHDLFISIRNKLLEDDVIDLDIELQTLQKMLKSEGVSSSE</sequence>
<evidence type="ECO:0008006" key="4">
    <source>
        <dbReference type="Google" id="ProtNLM"/>
    </source>
</evidence>
<protein>
    <recommendedName>
        <fullName evidence="4">5-bromo-4-chloroindolyl phosphate hydrolysis protein</fullName>
    </recommendedName>
</protein>
<dbReference type="OrthoDB" id="1121821at2"/>
<name>A0A3D8PV56_9BACI</name>
<dbReference type="InterPro" id="IPR018770">
    <property type="entry name" value="ChloroindolylP_hydrolase"/>
</dbReference>
<keyword evidence="3" id="KW-1185">Reference proteome</keyword>
<feature type="transmembrane region" description="Helical" evidence="1">
    <location>
        <begin position="30"/>
        <end position="49"/>
    </location>
</feature>
<keyword evidence="1" id="KW-1133">Transmembrane helix</keyword>
<dbReference type="EMBL" id="PIOC01000011">
    <property type="protein sequence ID" value="RDW20006.1"/>
    <property type="molecule type" value="Genomic_DNA"/>
</dbReference>
<keyword evidence="1" id="KW-0472">Membrane</keyword>
<evidence type="ECO:0000313" key="2">
    <source>
        <dbReference type="EMBL" id="RDW20006.1"/>
    </source>
</evidence>
<feature type="transmembrane region" description="Helical" evidence="1">
    <location>
        <begin position="7"/>
        <end position="24"/>
    </location>
</feature>
<comment type="caution">
    <text evidence="2">The sequence shown here is derived from an EMBL/GenBank/DDBJ whole genome shotgun (WGS) entry which is preliminary data.</text>
</comment>
<evidence type="ECO:0000256" key="1">
    <source>
        <dbReference type="SAM" id="Phobius"/>
    </source>
</evidence>
<dbReference type="Proteomes" id="UP000257143">
    <property type="component" value="Unassembled WGS sequence"/>
</dbReference>
<dbReference type="RefSeq" id="WP_115772494.1">
    <property type="nucleotide sequence ID" value="NZ_PIOC01000011.1"/>
</dbReference>
<reference evidence="3" key="1">
    <citation type="submission" date="2017-11" db="EMBL/GenBank/DDBJ databases">
        <authorList>
            <person name="Zhu W."/>
        </authorList>
    </citation>
    <scope>NUCLEOTIDE SEQUENCE [LARGE SCALE GENOMIC DNA]</scope>
    <source>
        <strain evidence="3">CAU 1183</strain>
    </source>
</reference>